<keyword evidence="3" id="KW-1185">Reference proteome</keyword>
<keyword evidence="1" id="KW-0472">Membrane</keyword>
<protein>
    <submittedName>
        <fullName evidence="2">Uncharacterized protein</fullName>
    </submittedName>
</protein>
<feature type="transmembrane region" description="Helical" evidence="1">
    <location>
        <begin position="6"/>
        <end position="28"/>
    </location>
</feature>
<proteinExistence type="predicted"/>
<dbReference type="STRING" id="1314751.GCA_001591425_04128"/>
<name>A0A223KMB2_9BACI</name>
<dbReference type="Proteomes" id="UP000215224">
    <property type="component" value="Chromosome"/>
</dbReference>
<evidence type="ECO:0000313" key="3">
    <source>
        <dbReference type="Proteomes" id="UP000215224"/>
    </source>
</evidence>
<evidence type="ECO:0000313" key="2">
    <source>
        <dbReference type="EMBL" id="AST90536.1"/>
    </source>
</evidence>
<dbReference type="AlphaFoldDB" id="A0A223KMB2"/>
<evidence type="ECO:0000256" key="1">
    <source>
        <dbReference type="SAM" id="Phobius"/>
    </source>
</evidence>
<keyword evidence="1" id="KW-1133">Transmembrane helix</keyword>
<dbReference type="EMBL" id="CP018866">
    <property type="protein sequence ID" value="AST90536.1"/>
    <property type="molecule type" value="Genomic_DNA"/>
</dbReference>
<reference evidence="2 3" key="1">
    <citation type="submission" date="2016-12" db="EMBL/GenBank/DDBJ databases">
        <title>The whole genome sequencing and assembly of Bacillus cohnii DSM 6307T strain.</title>
        <authorList>
            <person name="Lee Y.-J."/>
            <person name="Yi H."/>
            <person name="Bahn Y.-S."/>
            <person name="Kim J.F."/>
            <person name="Lee D.-W."/>
        </authorList>
    </citation>
    <scope>NUCLEOTIDE SEQUENCE [LARGE SCALE GENOMIC DNA]</scope>
    <source>
        <strain evidence="2 3">DSM 6307</strain>
    </source>
</reference>
<dbReference type="KEGG" id="bcoh:BC6307_04210"/>
<accession>A0A223KMB2</accession>
<gene>
    <name evidence="2" type="ORF">BC6307_04210</name>
</gene>
<dbReference type="RefSeq" id="WP_066420219.1">
    <property type="nucleotide sequence ID" value="NZ_CP018866.1"/>
</dbReference>
<organism evidence="2 3">
    <name type="scientific">Sutcliffiella cohnii</name>
    <dbReference type="NCBI Taxonomy" id="33932"/>
    <lineage>
        <taxon>Bacteria</taxon>
        <taxon>Bacillati</taxon>
        <taxon>Bacillota</taxon>
        <taxon>Bacilli</taxon>
        <taxon>Bacillales</taxon>
        <taxon>Bacillaceae</taxon>
        <taxon>Sutcliffiella</taxon>
    </lineage>
</organism>
<keyword evidence="1" id="KW-0812">Transmembrane</keyword>
<sequence length="86" mass="10075">MELYFDLLFFTPYVTSLLVCLVSLYLYIGKKEVHLYSRLSVNTISSNTNRTIHFSRNSLSIFLTVFKKIPVKEKDEEDSAIPIYIF</sequence>